<feature type="domain" description="ABC transmembrane type-1" evidence="11">
    <location>
        <begin position="68"/>
        <end position="283"/>
    </location>
</feature>
<dbReference type="Gene3D" id="1.10.3720.10">
    <property type="entry name" value="MetI-like"/>
    <property type="match status" value="1"/>
</dbReference>
<keyword evidence="4 10" id="KW-1003">Cell membrane</keyword>
<reference evidence="13" key="1">
    <citation type="submission" date="2015-11" db="EMBL/GenBank/DDBJ databases">
        <authorList>
            <person name="Varghese N."/>
        </authorList>
    </citation>
    <scope>NUCLEOTIDE SEQUENCE [LARGE SCALE GENOMIC DNA]</scope>
</reference>
<evidence type="ECO:0000259" key="11">
    <source>
        <dbReference type="PROSITE" id="PS50928"/>
    </source>
</evidence>
<keyword evidence="6 9" id="KW-0812">Transmembrane</keyword>
<proteinExistence type="inferred from homology"/>
<feature type="transmembrane region" description="Helical" evidence="9">
    <location>
        <begin position="72"/>
        <end position="92"/>
    </location>
</feature>
<name>A0A0S4N8L4_9BACT</name>
<dbReference type="PANTHER" id="PTHR47314">
    <property type="entry name" value="MALTOSE/MALTODEXTRIN TRANSPORT SYSTEM PERMEASE PROTEIN MALF"/>
    <property type="match status" value="1"/>
</dbReference>
<evidence type="ECO:0000256" key="7">
    <source>
        <dbReference type="ARBA" id="ARBA00022989"/>
    </source>
</evidence>
<dbReference type="RefSeq" id="WP_235894730.1">
    <property type="nucleotide sequence ID" value="NZ_FAOO01000014.1"/>
</dbReference>
<feature type="transmembrane region" description="Helical" evidence="9">
    <location>
        <begin position="7"/>
        <end position="29"/>
    </location>
</feature>
<dbReference type="GO" id="GO:1990060">
    <property type="term" value="C:maltose transport complex"/>
    <property type="evidence" value="ECO:0007669"/>
    <property type="project" value="TreeGrafter"/>
</dbReference>
<evidence type="ECO:0000256" key="5">
    <source>
        <dbReference type="ARBA" id="ARBA00022597"/>
    </source>
</evidence>
<dbReference type="GO" id="GO:0015423">
    <property type="term" value="F:ABC-type maltose transporter activity"/>
    <property type="evidence" value="ECO:0007669"/>
    <property type="project" value="TreeGrafter"/>
</dbReference>
<keyword evidence="8 9" id="KW-0472">Membrane</keyword>
<feature type="transmembrane region" description="Helical" evidence="9">
    <location>
        <begin position="156"/>
        <end position="180"/>
    </location>
</feature>
<dbReference type="InterPro" id="IPR000515">
    <property type="entry name" value="MetI-like"/>
</dbReference>
<evidence type="ECO:0000256" key="8">
    <source>
        <dbReference type="ARBA" id="ARBA00023136"/>
    </source>
</evidence>
<evidence type="ECO:0000256" key="2">
    <source>
        <dbReference type="ARBA" id="ARBA00009047"/>
    </source>
</evidence>
<dbReference type="InterPro" id="IPR035906">
    <property type="entry name" value="MetI-like_sf"/>
</dbReference>
<dbReference type="PROSITE" id="PS50928">
    <property type="entry name" value="ABC_TM1"/>
    <property type="match status" value="1"/>
</dbReference>
<gene>
    <name evidence="12" type="ORF">JGI1_01842</name>
</gene>
<comment type="caution">
    <text evidence="10">Lacks conserved residue(s) required for the propagation of feature annotation.</text>
</comment>
<keyword evidence="7 9" id="KW-1133">Transmembrane helix</keyword>
<evidence type="ECO:0000256" key="4">
    <source>
        <dbReference type="ARBA" id="ARBA00022475"/>
    </source>
</evidence>
<feature type="transmembrane region" description="Helical" evidence="9">
    <location>
        <begin position="209"/>
        <end position="226"/>
    </location>
</feature>
<feature type="transmembrane region" description="Helical" evidence="9">
    <location>
        <begin position="104"/>
        <end position="123"/>
    </location>
</feature>
<sequence length="295" mass="33925">MSKRQNIFIIAFLLPAVIVMFGVIVYPFVYNIVISLSNMSLRHFRDWRIIGLKQYVKVFSEGIFYSVFFKTLIWTFVNVSFHVLIGVFLALVLNRKSLKFKPIFRTLLILPWAIPQVITALTWRSMFNYEYGAINIFIAKYLNLSPVEWLLRPFEAFTACIITNVWLGFPFMMVVALGGLQSIPQELYEAAEIDGASAWQKFKNITLPFLRPVMAPAITLGIIWTFNNLNIVWLVSNGGEPADQTHILVSYVYKAAFNLYRYGYASALSVVIFFILLAIGLYFLKKTRAVESVYE</sequence>
<evidence type="ECO:0000256" key="3">
    <source>
        <dbReference type="ARBA" id="ARBA00022448"/>
    </source>
</evidence>
<evidence type="ECO:0000256" key="10">
    <source>
        <dbReference type="RuleBase" id="RU367050"/>
    </source>
</evidence>
<evidence type="ECO:0000256" key="1">
    <source>
        <dbReference type="ARBA" id="ARBA00004651"/>
    </source>
</evidence>
<dbReference type="AlphaFoldDB" id="A0A0S4N8L4"/>
<organism evidence="12 13">
    <name type="scientific">Candidatus Thermokryptus mobilis</name>
    <dbReference type="NCBI Taxonomy" id="1643428"/>
    <lineage>
        <taxon>Bacteria</taxon>
        <taxon>Pseudomonadati</taxon>
        <taxon>Candidatus Kryptoniota</taxon>
        <taxon>Candidatus Thermokryptus</taxon>
    </lineage>
</organism>
<dbReference type="GO" id="GO:0042956">
    <property type="term" value="P:maltodextrin transmembrane transport"/>
    <property type="evidence" value="ECO:0007669"/>
    <property type="project" value="TreeGrafter"/>
</dbReference>
<dbReference type="Pfam" id="PF00528">
    <property type="entry name" value="BPD_transp_1"/>
    <property type="match status" value="1"/>
</dbReference>
<accession>A0A0S4N8L4</accession>
<protein>
    <recommendedName>
        <fullName evidence="10">Maltose/maltodextrin transport system permease protein</fullName>
    </recommendedName>
</protein>
<dbReference type="PANTHER" id="PTHR47314:SF1">
    <property type="entry name" value="MALTOSE_MALTODEXTRIN TRANSPORT SYSTEM PERMEASE PROTEIN MALF"/>
    <property type="match status" value="1"/>
</dbReference>
<comment type="similarity">
    <text evidence="2 10">Belongs to the binding-protein-dependent transport system permease family. MalFG subfamily.</text>
</comment>
<keyword evidence="13" id="KW-1185">Reference proteome</keyword>
<comment type="subcellular location">
    <subcellularLocation>
        <location evidence="1 9">Cell membrane</location>
        <topology evidence="1 9">Multi-pass membrane protein</topology>
    </subcellularLocation>
</comment>
<dbReference type="SUPFAM" id="SSF161098">
    <property type="entry name" value="MetI-like"/>
    <property type="match status" value="1"/>
</dbReference>
<evidence type="ECO:0000313" key="12">
    <source>
        <dbReference type="EMBL" id="CUU07548.1"/>
    </source>
</evidence>
<evidence type="ECO:0000256" key="9">
    <source>
        <dbReference type="RuleBase" id="RU363032"/>
    </source>
</evidence>
<keyword evidence="3 9" id="KW-0813">Transport</keyword>
<keyword evidence="5 10" id="KW-0762">Sugar transport</keyword>
<evidence type="ECO:0000313" key="13">
    <source>
        <dbReference type="Proteomes" id="UP000320623"/>
    </source>
</evidence>
<comment type="function">
    <text evidence="10">Part of the ABC transporter complex MalEFGK involved in maltose/maltodextrin import. Probably responsible for the translocation of the substrate across the membrane.</text>
</comment>
<dbReference type="Proteomes" id="UP000320623">
    <property type="component" value="Unassembled WGS sequence"/>
</dbReference>
<dbReference type="CDD" id="cd06261">
    <property type="entry name" value="TM_PBP2"/>
    <property type="match status" value="1"/>
</dbReference>
<dbReference type="EMBL" id="FAOO01000014">
    <property type="protein sequence ID" value="CUU07548.1"/>
    <property type="molecule type" value="Genomic_DNA"/>
</dbReference>
<evidence type="ECO:0000256" key="6">
    <source>
        <dbReference type="ARBA" id="ARBA00022692"/>
    </source>
</evidence>
<dbReference type="STRING" id="1643428.GCA_001442855_01805"/>
<feature type="transmembrane region" description="Helical" evidence="9">
    <location>
        <begin position="262"/>
        <end position="284"/>
    </location>
</feature>